<dbReference type="SUPFAM" id="SSF88659">
    <property type="entry name" value="Sigma3 and sigma4 domains of RNA polymerase sigma factors"/>
    <property type="match status" value="1"/>
</dbReference>
<feature type="domain" description="RNA polymerase sigma factor 70 region 4 type 2" evidence="7">
    <location>
        <begin position="129"/>
        <end position="180"/>
    </location>
</feature>
<organism evidence="8 9">
    <name type="scientific">Streptomyces boetiae</name>
    <dbReference type="NCBI Taxonomy" id="3075541"/>
    <lineage>
        <taxon>Bacteria</taxon>
        <taxon>Bacillati</taxon>
        <taxon>Actinomycetota</taxon>
        <taxon>Actinomycetes</taxon>
        <taxon>Kitasatosporales</taxon>
        <taxon>Streptomycetaceae</taxon>
        <taxon>Streptomyces</taxon>
    </lineage>
</organism>
<dbReference type="InterPro" id="IPR007627">
    <property type="entry name" value="RNA_pol_sigma70_r2"/>
</dbReference>
<dbReference type="InterPro" id="IPR039425">
    <property type="entry name" value="RNA_pol_sigma-70-like"/>
</dbReference>
<comment type="caution">
    <text evidence="8">The sequence shown here is derived from an EMBL/GenBank/DDBJ whole genome shotgun (WGS) entry which is preliminary data.</text>
</comment>
<evidence type="ECO:0000256" key="5">
    <source>
        <dbReference type="SAM" id="MobiDB-lite"/>
    </source>
</evidence>
<dbReference type="PANTHER" id="PTHR43133">
    <property type="entry name" value="RNA POLYMERASE ECF-TYPE SIGMA FACTO"/>
    <property type="match status" value="1"/>
</dbReference>
<dbReference type="Proteomes" id="UP001183388">
    <property type="component" value="Unassembled WGS sequence"/>
</dbReference>
<dbReference type="EMBL" id="JAVREN010000058">
    <property type="protein sequence ID" value="MDT0310196.1"/>
    <property type="molecule type" value="Genomic_DNA"/>
</dbReference>
<evidence type="ECO:0000313" key="9">
    <source>
        <dbReference type="Proteomes" id="UP001183388"/>
    </source>
</evidence>
<keyword evidence="4" id="KW-0804">Transcription</keyword>
<dbReference type="SUPFAM" id="SSF88946">
    <property type="entry name" value="Sigma2 domain of RNA polymerase sigma factors"/>
    <property type="match status" value="1"/>
</dbReference>
<sequence length="190" mass="20796">MGSDVPEKTDDTTITDWALAGGEGDHRATERFILATQLDVRRYITYLSADSQAADDLVQDTYLRALRSLPRFEGRAPARVWLLTIARRVVADQIRAKAAAPPIDGGEDWETAAEHSQPRHQPGFEEGVALSELLNALSPDRRDAFVLTQLLGLPYAEAAAVVGRPVGTLRSRVARAREDLIASLDRAGRP</sequence>
<dbReference type="Gene3D" id="1.10.1740.10">
    <property type="match status" value="1"/>
</dbReference>
<comment type="similarity">
    <text evidence="1">Belongs to the sigma-70 factor family. ECF subfamily.</text>
</comment>
<feature type="domain" description="RNA polymerase sigma-70 region 2" evidence="6">
    <location>
        <begin position="37"/>
        <end position="98"/>
    </location>
</feature>
<feature type="region of interest" description="Disordered" evidence="5">
    <location>
        <begin position="101"/>
        <end position="122"/>
    </location>
</feature>
<dbReference type="PANTHER" id="PTHR43133:SF61">
    <property type="entry name" value="ECF RNA POLYMERASE SIGMA FACTOR SIGC"/>
    <property type="match status" value="1"/>
</dbReference>
<evidence type="ECO:0000259" key="6">
    <source>
        <dbReference type="Pfam" id="PF04542"/>
    </source>
</evidence>
<evidence type="ECO:0000256" key="2">
    <source>
        <dbReference type="ARBA" id="ARBA00023015"/>
    </source>
</evidence>
<evidence type="ECO:0000256" key="4">
    <source>
        <dbReference type="ARBA" id="ARBA00023163"/>
    </source>
</evidence>
<dbReference type="InterPro" id="IPR013249">
    <property type="entry name" value="RNA_pol_sigma70_r4_t2"/>
</dbReference>
<name>A0ABU2LFC9_9ACTN</name>
<dbReference type="Pfam" id="PF04542">
    <property type="entry name" value="Sigma70_r2"/>
    <property type="match status" value="1"/>
</dbReference>
<accession>A0ABU2LFC9</accession>
<dbReference type="Pfam" id="PF08281">
    <property type="entry name" value="Sigma70_r4_2"/>
    <property type="match status" value="1"/>
</dbReference>
<keyword evidence="3" id="KW-0731">Sigma factor</keyword>
<protein>
    <submittedName>
        <fullName evidence="8">Sigma-70 family RNA polymerase sigma factor</fullName>
    </submittedName>
</protein>
<dbReference type="InterPro" id="IPR014284">
    <property type="entry name" value="RNA_pol_sigma-70_dom"/>
</dbReference>
<dbReference type="CDD" id="cd06171">
    <property type="entry name" value="Sigma70_r4"/>
    <property type="match status" value="1"/>
</dbReference>
<evidence type="ECO:0000259" key="7">
    <source>
        <dbReference type="Pfam" id="PF08281"/>
    </source>
</evidence>
<keyword evidence="2" id="KW-0805">Transcription regulation</keyword>
<dbReference type="InterPro" id="IPR013325">
    <property type="entry name" value="RNA_pol_sigma_r2"/>
</dbReference>
<evidence type="ECO:0000256" key="1">
    <source>
        <dbReference type="ARBA" id="ARBA00010641"/>
    </source>
</evidence>
<dbReference type="RefSeq" id="WP_311633166.1">
    <property type="nucleotide sequence ID" value="NZ_JAVREN010000058.1"/>
</dbReference>
<proteinExistence type="inferred from homology"/>
<dbReference type="InterPro" id="IPR013324">
    <property type="entry name" value="RNA_pol_sigma_r3/r4-like"/>
</dbReference>
<gene>
    <name evidence="8" type="ORF">RM780_25055</name>
</gene>
<evidence type="ECO:0000256" key="3">
    <source>
        <dbReference type="ARBA" id="ARBA00023082"/>
    </source>
</evidence>
<keyword evidence="9" id="KW-1185">Reference proteome</keyword>
<dbReference type="InterPro" id="IPR036388">
    <property type="entry name" value="WH-like_DNA-bd_sf"/>
</dbReference>
<dbReference type="Gene3D" id="1.10.10.10">
    <property type="entry name" value="Winged helix-like DNA-binding domain superfamily/Winged helix DNA-binding domain"/>
    <property type="match status" value="1"/>
</dbReference>
<evidence type="ECO:0000313" key="8">
    <source>
        <dbReference type="EMBL" id="MDT0310196.1"/>
    </source>
</evidence>
<dbReference type="NCBIfam" id="TIGR02937">
    <property type="entry name" value="sigma70-ECF"/>
    <property type="match status" value="1"/>
</dbReference>
<reference evidence="9" key="1">
    <citation type="submission" date="2023-07" db="EMBL/GenBank/DDBJ databases">
        <title>30 novel species of actinomycetes from the DSMZ collection.</title>
        <authorList>
            <person name="Nouioui I."/>
        </authorList>
    </citation>
    <scope>NUCLEOTIDE SEQUENCE [LARGE SCALE GENOMIC DNA]</scope>
    <source>
        <strain evidence="9">DSM 44917</strain>
    </source>
</reference>